<dbReference type="AlphaFoldDB" id="A0AAW8NK41"/>
<reference evidence="2" key="2">
    <citation type="submission" date="2022-11" db="EMBL/GenBank/DDBJ databases">
        <title>Prophages regulate Shewanella fidelis motility and biofilm formation: implications for gut colonization dynamics in Ciona robusta.</title>
        <authorList>
            <person name="Natarajan O."/>
            <person name="Gibboney S.L."/>
            <person name="Young M.N."/>
            <person name="Lim S.J."/>
            <person name="Pluta N."/>
            <person name="Atkinson C.G.F."/>
            <person name="Leigh B.A."/>
            <person name="Liberti A."/>
            <person name="Kees E."/>
            <person name="Breitbart M."/>
            <person name="Gralnick J."/>
            <person name="Dishaw L.J."/>
        </authorList>
    </citation>
    <scope>NUCLEOTIDE SEQUENCE</scope>
    <source>
        <strain evidence="2">3313</strain>
    </source>
</reference>
<dbReference type="EMBL" id="JAPMLE010000001">
    <property type="protein sequence ID" value="MDR8523062.1"/>
    <property type="molecule type" value="Genomic_DNA"/>
</dbReference>
<gene>
    <name evidence="2" type="ORF">OS133_05105</name>
    <name evidence="3" type="ORF">OS134_09065</name>
</gene>
<dbReference type="InterPro" id="IPR036814">
    <property type="entry name" value="YqcC-like_sf"/>
</dbReference>
<reference evidence="3 5" key="1">
    <citation type="journal article" date="2022" name="bioRxiv">
        <title>Prophages regulate Shewanella fidelis 3313 motility and biofilm formation: implications for gut colonization dynamics in Ciona robusta.</title>
        <authorList>
            <person name="Natarajan O."/>
            <person name="Gibboney S.L."/>
            <person name="Young M.N."/>
            <person name="Lim S.J."/>
            <person name="Pluta N."/>
            <person name="Atkinson C.G."/>
            <person name="Leigh B.A."/>
            <person name="Liberti A."/>
            <person name="Kees E.D."/>
            <person name="Breitbart M."/>
            <person name="Gralnick J.A."/>
            <person name="Dishaw L.J."/>
        </authorList>
    </citation>
    <scope>NUCLEOTIDE SEQUENCE [LARGE SCALE GENOMIC DNA]</scope>
    <source>
        <strain evidence="3 5">JG4066</strain>
    </source>
</reference>
<name>A0AAW8NK41_9GAMM</name>
<protein>
    <submittedName>
        <fullName evidence="2">YqcC family protein</fullName>
    </submittedName>
</protein>
<proteinExistence type="predicted"/>
<sequence length="106" mass="11824">MVADSTRNKLRILEGELAKQGLLSETPPSEQALASTAPFACDAMPFEQWLQFIFLPKMHYLLDNGMSLPAAMSVAPMAEHVWADKTNYQNMISLLAELDRLVSKAR</sequence>
<dbReference type="Gene3D" id="1.20.1440.40">
    <property type="entry name" value="YqcC-like"/>
    <property type="match status" value="1"/>
</dbReference>
<evidence type="ECO:0000313" key="3">
    <source>
        <dbReference type="EMBL" id="MDW4824203.1"/>
    </source>
</evidence>
<dbReference type="SUPFAM" id="SSF158452">
    <property type="entry name" value="YqcC-like"/>
    <property type="match status" value="1"/>
</dbReference>
<dbReference type="GO" id="GO:0044010">
    <property type="term" value="P:single-species biofilm formation"/>
    <property type="evidence" value="ECO:0007669"/>
    <property type="project" value="TreeGrafter"/>
</dbReference>
<evidence type="ECO:0000313" key="4">
    <source>
        <dbReference type="Proteomes" id="UP001259340"/>
    </source>
</evidence>
<evidence type="ECO:0000259" key="1">
    <source>
        <dbReference type="Pfam" id="PF04287"/>
    </source>
</evidence>
<feature type="domain" description="YqcC-like" evidence="1">
    <location>
        <begin position="7"/>
        <end position="101"/>
    </location>
</feature>
<organism evidence="2 4">
    <name type="scientific">Shewanella fidelis</name>
    <dbReference type="NCBI Taxonomy" id="173509"/>
    <lineage>
        <taxon>Bacteria</taxon>
        <taxon>Pseudomonadati</taxon>
        <taxon>Pseudomonadota</taxon>
        <taxon>Gammaproteobacteria</taxon>
        <taxon>Alteromonadales</taxon>
        <taxon>Shewanellaceae</taxon>
        <taxon>Shewanella</taxon>
    </lineage>
</organism>
<dbReference type="Proteomes" id="UP001271263">
    <property type="component" value="Unassembled WGS sequence"/>
</dbReference>
<keyword evidence="5" id="KW-1185">Reference proteome</keyword>
<accession>A0AAW8NK41</accession>
<dbReference type="RefSeq" id="WP_310654193.1">
    <property type="nucleotide sequence ID" value="NZ_JAPMLA010000003.1"/>
</dbReference>
<evidence type="ECO:0000313" key="2">
    <source>
        <dbReference type="EMBL" id="MDR8523062.1"/>
    </source>
</evidence>
<comment type="caution">
    <text evidence="2">The sequence shown here is derived from an EMBL/GenBank/DDBJ whole genome shotgun (WGS) entry which is preliminary data.</text>
</comment>
<dbReference type="InterPro" id="IPR023376">
    <property type="entry name" value="YqcC-like_dom"/>
</dbReference>
<evidence type="ECO:0000313" key="5">
    <source>
        <dbReference type="Proteomes" id="UP001271263"/>
    </source>
</evidence>
<dbReference type="Pfam" id="PF04287">
    <property type="entry name" value="DUF446"/>
    <property type="match status" value="1"/>
</dbReference>
<dbReference type="PANTHER" id="PTHR39586">
    <property type="entry name" value="CYTOPLASMIC PROTEIN-RELATED"/>
    <property type="match status" value="1"/>
</dbReference>
<dbReference type="InterPro" id="IPR007384">
    <property type="entry name" value="UCP006257"/>
</dbReference>
<dbReference type="PIRSF" id="PIRSF006257">
    <property type="entry name" value="UCP006257"/>
    <property type="match status" value="1"/>
</dbReference>
<dbReference type="Proteomes" id="UP001259340">
    <property type="component" value="Unassembled WGS sequence"/>
</dbReference>
<dbReference type="EMBL" id="JAPMLD010000003">
    <property type="protein sequence ID" value="MDW4824203.1"/>
    <property type="molecule type" value="Genomic_DNA"/>
</dbReference>
<dbReference type="PANTHER" id="PTHR39586:SF1">
    <property type="entry name" value="CYTOPLASMIC PROTEIN"/>
    <property type="match status" value="1"/>
</dbReference>